<name>A0ABU0LPS6_9HYPH</name>
<keyword evidence="10" id="KW-1185">Reference proteome</keyword>
<dbReference type="Pfam" id="PF03547">
    <property type="entry name" value="Mem_trans"/>
    <property type="match status" value="1"/>
</dbReference>
<keyword evidence="4" id="KW-1003">Cell membrane</keyword>
<dbReference type="RefSeq" id="WP_306889406.1">
    <property type="nucleotide sequence ID" value="NZ_JAUSVR010000004.1"/>
</dbReference>
<keyword evidence="3" id="KW-0813">Transport</keyword>
<dbReference type="EMBL" id="JAUSVR010000004">
    <property type="protein sequence ID" value="MDQ0510676.1"/>
    <property type="molecule type" value="Genomic_DNA"/>
</dbReference>
<evidence type="ECO:0000313" key="9">
    <source>
        <dbReference type="EMBL" id="MDQ0510676.1"/>
    </source>
</evidence>
<proteinExistence type="inferred from homology"/>
<evidence type="ECO:0000256" key="3">
    <source>
        <dbReference type="ARBA" id="ARBA00022448"/>
    </source>
</evidence>
<comment type="similarity">
    <text evidence="2">Belongs to the auxin efflux carrier (TC 2.A.69) family.</text>
</comment>
<feature type="transmembrane region" description="Helical" evidence="8">
    <location>
        <begin position="198"/>
        <end position="215"/>
    </location>
</feature>
<organism evidence="9 10">
    <name type="scientific">Ancylobacter amanitiformis</name>
    <dbReference type="NCBI Taxonomy" id="217069"/>
    <lineage>
        <taxon>Bacteria</taxon>
        <taxon>Pseudomonadati</taxon>
        <taxon>Pseudomonadota</taxon>
        <taxon>Alphaproteobacteria</taxon>
        <taxon>Hyphomicrobiales</taxon>
        <taxon>Xanthobacteraceae</taxon>
        <taxon>Ancylobacter</taxon>
    </lineage>
</organism>
<protein>
    <submittedName>
        <fullName evidence="9">Permease</fullName>
    </submittedName>
</protein>
<feature type="transmembrane region" description="Helical" evidence="8">
    <location>
        <begin position="284"/>
        <end position="307"/>
    </location>
</feature>
<keyword evidence="7 8" id="KW-0472">Membrane</keyword>
<evidence type="ECO:0000256" key="1">
    <source>
        <dbReference type="ARBA" id="ARBA00004651"/>
    </source>
</evidence>
<evidence type="ECO:0000256" key="4">
    <source>
        <dbReference type="ARBA" id="ARBA00022475"/>
    </source>
</evidence>
<evidence type="ECO:0000256" key="6">
    <source>
        <dbReference type="ARBA" id="ARBA00022989"/>
    </source>
</evidence>
<feature type="transmembrane region" description="Helical" evidence="8">
    <location>
        <begin position="124"/>
        <end position="149"/>
    </location>
</feature>
<gene>
    <name evidence="9" type="ORF">QOZ99_001564</name>
</gene>
<dbReference type="PANTHER" id="PTHR36838:SF4">
    <property type="entry name" value="AUXIN EFFLUX CARRIER FAMILY PROTEIN"/>
    <property type="match status" value="1"/>
</dbReference>
<dbReference type="Gene3D" id="1.20.1530.20">
    <property type="match status" value="1"/>
</dbReference>
<accession>A0ABU0LPS6</accession>
<comment type="caution">
    <text evidence="9">The sequence shown here is derived from an EMBL/GenBank/DDBJ whole genome shotgun (WGS) entry which is preliminary data.</text>
</comment>
<dbReference type="InterPro" id="IPR004776">
    <property type="entry name" value="Mem_transp_PIN-like"/>
</dbReference>
<dbReference type="Proteomes" id="UP001235094">
    <property type="component" value="Unassembled WGS sequence"/>
</dbReference>
<keyword evidence="6 8" id="KW-1133">Transmembrane helix</keyword>
<evidence type="ECO:0000256" key="2">
    <source>
        <dbReference type="ARBA" id="ARBA00010145"/>
    </source>
</evidence>
<dbReference type="InterPro" id="IPR038770">
    <property type="entry name" value="Na+/solute_symporter_sf"/>
</dbReference>
<comment type="subcellular location">
    <subcellularLocation>
        <location evidence="1">Cell membrane</location>
        <topology evidence="1">Multi-pass membrane protein</topology>
    </subcellularLocation>
</comment>
<evidence type="ECO:0000256" key="8">
    <source>
        <dbReference type="SAM" id="Phobius"/>
    </source>
</evidence>
<feature type="transmembrane region" description="Helical" evidence="8">
    <location>
        <begin position="170"/>
        <end position="192"/>
    </location>
</feature>
<feature type="transmembrane region" description="Helical" evidence="8">
    <location>
        <begin position="62"/>
        <end position="83"/>
    </location>
</feature>
<feature type="transmembrane region" description="Helical" evidence="8">
    <location>
        <begin position="38"/>
        <end position="55"/>
    </location>
</feature>
<reference evidence="9 10" key="1">
    <citation type="submission" date="2023-07" db="EMBL/GenBank/DDBJ databases">
        <title>Genomic Encyclopedia of Type Strains, Phase IV (KMG-IV): sequencing the most valuable type-strain genomes for metagenomic binning, comparative biology and taxonomic classification.</title>
        <authorList>
            <person name="Goeker M."/>
        </authorList>
    </citation>
    <scope>NUCLEOTIDE SEQUENCE [LARGE SCALE GENOMIC DNA]</scope>
    <source>
        <strain evidence="9 10">DSM 15561</strain>
    </source>
</reference>
<evidence type="ECO:0000313" key="10">
    <source>
        <dbReference type="Proteomes" id="UP001235094"/>
    </source>
</evidence>
<feature type="transmembrane region" description="Helical" evidence="8">
    <location>
        <begin position="227"/>
        <end position="250"/>
    </location>
</feature>
<dbReference type="PANTHER" id="PTHR36838">
    <property type="entry name" value="AUXIN EFFLUX CARRIER FAMILY PROTEIN"/>
    <property type="match status" value="1"/>
</dbReference>
<keyword evidence="5 8" id="KW-0812">Transmembrane</keyword>
<evidence type="ECO:0000256" key="5">
    <source>
        <dbReference type="ARBA" id="ARBA00022692"/>
    </source>
</evidence>
<sequence length="310" mass="31803">MAAVLGALVPVFLIIALGAALKRGLLPEASHWIALERLTYYVLFPALLIVSISRASLGNVAVLEVSIALLGSVGLLGLVVSLLRRPLTRGLGLTGPGYTSLFQGALRWNTYIALAVSGTLAGPAGLAVAAVGLAVLIPSLNAMSVLVLARHGENSVAGTRNLLLQLARNPFIWSCAIGAAINALAVPIPPVIVTFGDILGRASLALGLLVVGAGLRLGDLRRPRPATWFTCLVKLIALPAVAVAIGFALGLKEVDLMIVAVGASVPSAPNGYVLARQMGGDAPLLAEMLTVQTLLAALTMPVVIAIVSHL</sequence>
<evidence type="ECO:0000256" key="7">
    <source>
        <dbReference type="ARBA" id="ARBA00023136"/>
    </source>
</evidence>